<organism evidence="1 2">
    <name type="scientific">Brevundimonas faecalis</name>
    <dbReference type="NCBI Taxonomy" id="947378"/>
    <lineage>
        <taxon>Bacteria</taxon>
        <taxon>Pseudomonadati</taxon>
        <taxon>Pseudomonadota</taxon>
        <taxon>Alphaproteobacteria</taxon>
        <taxon>Caulobacterales</taxon>
        <taxon>Caulobacteraceae</taxon>
        <taxon>Brevundimonas</taxon>
    </lineage>
</organism>
<sequence>MQIWLPLWVLRRLARANPWLLSNTGDVKRTLNIPVLGLGTLEVRATMSLSEKQRQRLLAERDR</sequence>
<gene>
    <name evidence="1" type="ORF">ABIE19_001469</name>
</gene>
<evidence type="ECO:0000313" key="2">
    <source>
        <dbReference type="Proteomes" id="UP001549313"/>
    </source>
</evidence>
<protein>
    <submittedName>
        <fullName evidence="1">Uncharacterized protein</fullName>
    </submittedName>
</protein>
<dbReference type="EMBL" id="JBEPTF010000001">
    <property type="protein sequence ID" value="MET4683560.1"/>
    <property type="molecule type" value="Genomic_DNA"/>
</dbReference>
<name>A0ABV2RAW9_9CAUL</name>
<reference evidence="1 2" key="1">
    <citation type="submission" date="2024-06" db="EMBL/GenBank/DDBJ databases">
        <title>Sorghum-associated microbial communities from plants grown in Nebraska, USA.</title>
        <authorList>
            <person name="Schachtman D."/>
        </authorList>
    </citation>
    <scope>NUCLEOTIDE SEQUENCE [LARGE SCALE GENOMIC DNA]</scope>
    <source>
        <strain evidence="1 2">2814</strain>
    </source>
</reference>
<accession>A0ABV2RAW9</accession>
<proteinExistence type="predicted"/>
<keyword evidence="2" id="KW-1185">Reference proteome</keyword>
<dbReference type="Proteomes" id="UP001549313">
    <property type="component" value="Unassembled WGS sequence"/>
</dbReference>
<comment type="caution">
    <text evidence="1">The sequence shown here is derived from an EMBL/GenBank/DDBJ whole genome shotgun (WGS) entry which is preliminary data.</text>
</comment>
<evidence type="ECO:0000313" key="1">
    <source>
        <dbReference type="EMBL" id="MET4683560.1"/>
    </source>
</evidence>